<accession>A0ABN7X2K2</accession>
<reference evidence="1 2" key="1">
    <citation type="submission" date="2021-06" db="EMBL/GenBank/DDBJ databases">
        <authorList>
            <person name="Kallberg Y."/>
            <person name="Tangrot J."/>
            <person name="Rosling A."/>
        </authorList>
    </citation>
    <scope>NUCLEOTIDE SEQUENCE [LARGE SCALE GENOMIC DNA]</scope>
    <source>
        <strain evidence="1 2">120-4 pot B 10/14</strain>
    </source>
</reference>
<name>A0ABN7X2K2_GIGMA</name>
<evidence type="ECO:0000313" key="2">
    <source>
        <dbReference type="Proteomes" id="UP000789901"/>
    </source>
</evidence>
<feature type="non-terminal residue" evidence="1">
    <location>
        <position position="355"/>
    </location>
</feature>
<feature type="non-terminal residue" evidence="1">
    <location>
        <position position="1"/>
    </location>
</feature>
<proteinExistence type="predicted"/>
<keyword evidence="2" id="KW-1185">Reference proteome</keyword>
<dbReference type="EMBL" id="CAJVQB010078256">
    <property type="protein sequence ID" value="CAG8845107.1"/>
    <property type="molecule type" value="Genomic_DNA"/>
</dbReference>
<protein>
    <submittedName>
        <fullName evidence="1">5446_t:CDS:1</fullName>
    </submittedName>
</protein>
<gene>
    <name evidence="1" type="ORF">GMARGA_LOCUS37459</name>
</gene>
<organism evidence="1 2">
    <name type="scientific">Gigaspora margarita</name>
    <dbReference type="NCBI Taxonomy" id="4874"/>
    <lineage>
        <taxon>Eukaryota</taxon>
        <taxon>Fungi</taxon>
        <taxon>Fungi incertae sedis</taxon>
        <taxon>Mucoromycota</taxon>
        <taxon>Glomeromycotina</taxon>
        <taxon>Glomeromycetes</taxon>
        <taxon>Diversisporales</taxon>
        <taxon>Gigasporaceae</taxon>
        <taxon>Gigaspora</taxon>
    </lineage>
</organism>
<sequence>NPFYNTTTDNVEDNLNDNHYWWEALSDMYKNTQPNEYTPKNLIPPLHPLPFALLNLYMSNSQENFSHLSRQYNSLFSFTTLGYTGGVAHLQHPHAFAVNGHAYYQIHSANTMDTVNLIEQELATINPFIQGLYRLHDTNYPQARLIIQQPTANIKIAACVIVHSTAVVQERCIQIWHMFSRAEDEQLQFIRKEQYRFRKGGQEEDESLSDKAELYPEGIYLPASHTLSFRWSYKKTMDALAICTQRCIRHNKCYWNYLQLRQKNTIINELGYINYQRHTENDINVVPYNALLLLKLKSHINVEVAPTSYIIFYLYKYIYKGPDHATVNIYIEDEPEIIDEINDYLNACYLSAIEA</sequence>
<comment type="caution">
    <text evidence="1">The sequence shown here is derived from an EMBL/GenBank/DDBJ whole genome shotgun (WGS) entry which is preliminary data.</text>
</comment>
<evidence type="ECO:0000313" key="1">
    <source>
        <dbReference type="EMBL" id="CAG8845107.1"/>
    </source>
</evidence>
<dbReference type="Proteomes" id="UP000789901">
    <property type="component" value="Unassembled WGS sequence"/>
</dbReference>